<evidence type="ECO:0000313" key="2">
    <source>
        <dbReference type="Proteomes" id="UP000265515"/>
    </source>
</evidence>
<dbReference type="Gramene" id="GBG75418">
    <property type="protein sequence ID" value="GBG75418"/>
    <property type="gene ID" value="CBR_g20048"/>
</dbReference>
<reference evidence="1 2" key="1">
    <citation type="journal article" date="2018" name="Cell">
        <title>The Chara Genome: Secondary Complexity and Implications for Plant Terrestrialization.</title>
        <authorList>
            <person name="Nishiyama T."/>
            <person name="Sakayama H."/>
            <person name="Vries J.D."/>
            <person name="Buschmann H."/>
            <person name="Saint-Marcoux D."/>
            <person name="Ullrich K.K."/>
            <person name="Haas F.B."/>
            <person name="Vanderstraeten L."/>
            <person name="Becker D."/>
            <person name="Lang D."/>
            <person name="Vosolsobe S."/>
            <person name="Rombauts S."/>
            <person name="Wilhelmsson P.K.I."/>
            <person name="Janitza P."/>
            <person name="Kern R."/>
            <person name="Heyl A."/>
            <person name="Rumpler F."/>
            <person name="Villalobos L.I.A.C."/>
            <person name="Clay J.M."/>
            <person name="Skokan R."/>
            <person name="Toyoda A."/>
            <person name="Suzuki Y."/>
            <person name="Kagoshima H."/>
            <person name="Schijlen E."/>
            <person name="Tajeshwar N."/>
            <person name="Catarino B."/>
            <person name="Hetherington A.J."/>
            <person name="Saltykova A."/>
            <person name="Bonnot C."/>
            <person name="Breuninger H."/>
            <person name="Symeonidi A."/>
            <person name="Radhakrishnan G.V."/>
            <person name="Van Nieuwerburgh F."/>
            <person name="Deforce D."/>
            <person name="Chang C."/>
            <person name="Karol K.G."/>
            <person name="Hedrich R."/>
            <person name="Ulvskov P."/>
            <person name="Glockner G."/>
            <person name="Delwiche C.F."/>
            <person name="Petrasek J."/>
            <person name="Van de Peer Y."/>
            <person name="Friml J."/>
            <person name="Beilby M."/>
            <person name="Dolan L."/>
            <person name="Kohara Y."/>
            <person name="Sugano S."/>
            <person name="Fujiyama A."/>
            <person name="Delaux P.-M."/>
            <person name="Quint M."/>
            <person name="TheiBen G."/>
            <person name="Hagemann M."/>
            <person name="Harholt J."/>
            <person name="Dunand C."/>
            <person name="Zachgo S."/>
            <person name="Langdale J."/>
            <person name="Maumus F."/>
            <person name="Straeten D.V.D."/>
            <person name="Gould S.B."/>
            <person name="Rensing S.A."/>
        </authorList>
    </citation>
    <scope>NUCLEOTIDE SEQUENCE [LARGE SCALE GENOMIC DNA]</scope>
    <source>
        <strain evidence="1 2">S276</strain>
    </source>
</reference>
<dbReference type="AlphaFoldDB" id="A0A388KZH6"/>
<name>A0A388KZH6_CHABU</name>
<keyword evidence="2" id="KW-1185">Reference proteome</keyword>
<protein>
    <submittedName>
        <fullName evidence="1">Uncharacterized protein</fullName>
    </submittedName>
</protein>
<sequence length="279" mass="32064">MTTLPTGRRSWRRQELDCDGFLHLRYTSRVMEPLSITRLINEVLARIIGDERATWLERTIIVYTNNDSIASRLCRPAEVFCDCNVAQWMEAYDLEQSPCRSRKYSDMRSNASIELLQSKGYTHVITLDSSITDNPLLQGIINSGLNHIPCMTLEVNEAENEVDIVRFLDRLMAMVMELRELTASTQSFLWRIILKKARAKMTKYREQHGHVAAEPFEHPAIKLTLKFLTDRFLICPTDKAPSTPAFVCKNFIQKLAFQRLSRPELTIITAPPASVISRM</sequence>
<comment type="caution">
    <text evidence="1">The sequence shown here is derived from an EMBL/GenBank/DDBJ whole genome shotgun (WGS) entry which is preliminary data.</text>
</comment>
<accession>A0A388KZH6</accession>
<evidence type="ECO:0000313" key="1">
    <source>
        <dbReference type="EMBL" id="GBG75418.1"/>
    </source>
</evidence>
<gene>
    <name evidence="1" type="ORF">CBR_g20048</name>
</gene>
<dbReference type="EMBL" id="BFEA01000224">
    <property type="protein sequence ID" value="GBG75418.1"/>
    <property type="molecule type" value="Genomic_DNA"/>
</dbReference>
<organism evidence="1 2">
    <name type="scientific">Chara braunii</name>
    <name type="common">Braun's stonewort</name>
    <dbReference type="NCBI Taxonomy" id="69332"/>
    <lineage>
        <taxon>Eukaryota</taxon>
        <taxon>Viridiplantae</taxon>
        <taxon>Streptophyta</taxon>
        <taxon>Charophyceae</taxon>
        <taxon>Charales</taxon>
        <taxon>Characeae</taxon>
        <taxon>Chara</taxon>
    </lineage>
</organism>
<proteinExistence type="predicted"/>
<dbReference type="Proteomes" id="UP000265515">
    <property type="component" value="Unassembled WGS sequence"/>
</dbReference>